<proteinExistence type="predicted"/>
<organism evidence="1 2">
    <name type="scientific">Hibiscus sabdariffa</name>
    <name type="common">roselle</name>
    <dbReference type="NCBI Taxonomy" id="183260"/>
    <lineage>
        <taxon>Eukaryota</taxon>
        <taxon>Viridiplantae</taxon>
        <taxon>Streptophyta</taxon>
        <taxon>Embryophyta</taxon>
        <taxon>Tracheophyta</taxon>
        <taxon>Spermatophyta</taxon>
        <taxon>Magnoliopsida</taxon>
        <taxon>eudicotyledons</taxon>
        <taxon>Gunneridae</taxon>
        <taxon>Pentapetalae</taxon>
        <taxon>rosids</taxon>
        <taxon>malvids</taxon>
        <taxon>Malvales</taxon>
        <taxon>Malvaceae</taxon>
        <taxon>Malvoideae</taxon>
        <taxon>Hibiscus</taxon>
    </lineage>
</organism>
<keyword evidence="2" id="KW-1185">Reference proteome</keyword>
<reference evidence="1 2" key="1">
    <citation type="journal article" date="2024" name="G3 (Bethesda)">
        <title>Genome assembly of Hibiscus sabdariffa L. provides insights into metabolisms of medicinal natural products.</title>
        <authorList>
            <person name="Kim T."/>
        </authorList>
    </citation>
    <scope>NUCLEOTIDE SEQUENCE [LARGE SCALE GENOMIC DNA]</scope>
    <source>
        <strain evidence="1">TK-2024</strain>
        <tissue evidence="1">Old leaves</tissue>
    </source>
</reference>
<evidence type="ECO:0000313" key="1">
    <source>
        <dbReference type="EMBL" id="KAK9010197.1"/>
    </source>
</evidence>
<accession>A0ABR2RB70</accession>
<name>A0ABR2RB70_9ROSI</name>
<dbReference type="Proteomes" id="UP001396334">
    <property type="component" value="Unassembled WGS sequence"/>
</dbReference>
<protein>
    <submittedName>
        <fullName evidence="1">Uncharacterized protein</fullName>
    </submittedName>
</protein>
<comment type="caution">
    <text evidence="1">The sequence shown here is derived from an EMBL/GenBank/DDBJ whole genome shotgun (WGS) entry which is preliminary data.</text>
</comment>
<dbReference type="EMBL" id="JBBPBN010000024">
    <property type="protein sequence ID" value="KAK9010197.1"/>
    <property type="molecule type" value="Genomic_DNA"/>
</dbReference>
<sequence length="244" mass="27081">MGSRIFKVRVYEFDLCFSPNFIWADEEDSTNSSMSLREDEKSKSHGQIMGTYLCNSKDGREEVEKEQVDVQILVDYVRVLGVDFKRSSGIEPSATGFSNEIFNDLIDSCNSDACNQMQDVSFITTATNDGSFAFDDEEKRSVSIHGRVGGVSLLLCPKVGAGSGENKPSVQEDWRHVDGPSRALEDTNLLGRDVPYVEFACESEDSRFGYGHYSTAEVAPIIHVIVSNNSLSWEESVDMANNAR</sequence>
<gene>
    <name evidence="1" type="ORF">V6N11_036710</name>
</gene>
<evidence type="ECO:0000313" key="2">
    <source>
        <dbReference type="Proteomes" id="UP001396334"/>
    </source>
</evidence>